<comment type="caution">
    <text evidence="1">The sequence shown here is derived from an EMBL/GenBank/DDBJ whole genome shotgun (WGS) entry which is preliminary data.</text>
</comment>
<name>A0A934JZC4_9BACT</name>
<dbReference type="EMBL" id="JAEKNS010000063">
    <property type="protein sequence ID" value="MBJ7594347.1"/>
    <property type="molecule type" value="Genomic_DNA"/>
</dbReference>
<dbReference type="RefSeq" id="WP_337310461.1">
    <property type="nucleotide sequence ID" value="NZ_JAEKNS010000063.1"/>
</dbReference>
<protein>
    <submittedName>
        <fullName evidence="1">Uncharacterized protein</fullName>
    </submittedName>
</protein>
<dbReference type="Proteomes" id="UP000606991">
    <property type="component" value="Unassembled WGS sequence"/>
</dbReference>
<sequence length="141" mass="16399">MIENATQEVHDARQRHHREMIERTRLRRLVERVDEVISACEEIHLQSIKETPADLKSRAEDVFSFARSAVSKTGDREALAAVEEAINRRQIKITEIMDILWTIQEIVFDLMLPWRTELPEDVEPEGPISGAPDWRRWTAVA</sequence>
<accession>A0A934JZC4</accession>
<dbReference type="AlphaFoldDB" id="A0A934JZC4"/>
<evidence type="ECO:0000313" key="2">
    <source>
        <dbReference type="Proteomes" id="UP000606991"/>
    </source>
</evidence>
<organism evidence="1 2">
    <name type="scientific">Candidatus Aeolococcus gillhamiae</name>
    <dbReference type="NCBI Taxonomy" id="3127015"/>
    <lineage>
        <taxon>Bacteria</taxon>
        <taxon>Bacillati</taxon>
        <taxon>Candidatus Dormiibacterota</taxon>
        <taxon>Candidatus Dormibacteria</taxon>
        <taxon>Candidatus Aeolococcales</taxon>
        <taxon>Candidatus Aeolococcaceae</taxon>
        <taxon>Candidatus Aeolococcus</taxon>
    </lineage>
</organism>
<proteinExistence type="predicted"/>
<gene>
    <name evidence="1" type="ORF">JF886_05685</name>
</gene>
<reference evidence="1 2" key="1">
    <citation type="submission" date="2020-10" db="EMBL/GenBank/DDBJ databases">
        <title>Ca. Dormibacterota MAGs.</title>
        <authorList>
            <person name="Montgomery K."/>
        </authorList>
    </citation>
    <scope>NUCLEOTIDE SEQUENCE [LARGE SCALE GENOMIC DNA]</scope>
    <source>
        <strain evidence="1">SC8812_S17_18</strain>
    </source>
</reference>
<evidence type="ECO:0000313" key="1">
    <source>
        <dbReference type="EMBL" id="MBJ7594347.1"/>
    </source>
</evidence>